<keyword evidence="3" id="KW-1185">Reference proteome</keyword>
<keyword evidence="2" id="KW-0238">DNA-binding</keyword>
<sequence length="1175" mass="137049">MYHTLLDLEKIQAIEAILYNTVQTQLDDNELDILLDSCLFVDGPESLHLIERCLLMYKNKQVVIPYVKRCLPCRPTTEQYKMIYKHYQIIYIELPYLLPLMVKTMVHLQRVPLEYLNSHYRLLLECIEVQDNLIDLQGLLDILKQLFQLSQHLDDITELILKLNQLLLESSTSIQLLKTVITNVIQLSLVENPIVISEFIQQLVNRKIEHNPHIHLELLIQLIDSIQKSNISIDCNAISLLDLILSDLSPMKVRSLIEQTLISIEIFFYFWDNYFQQIDSICQSSQLKFQIFFISCLDQTTSQHCALVINKLINNIIRNNNLQIIYSTFSLINHLSSIDTTNIIVQSISQQLINHIKLDRFSPNVRLVTLKLSIEYLSKHNNLNSLSNTYISKPTNTYQFIHNILILPATRSGVALMNITSIQLDLIKGLKKPERSQSIYHLLNLYNSIIGPTSNNELLHQSFHQFLVPLLDIYPIFISNKPPLRKGLKFQLDYINQETYPFISSILYTFLSVLFHLEQQQPQQSSNIDSNNNSNKNKKRQLSSSNETNGNISKKVKGDNNSERLHFLVDILKYPYLFRELSFFENLSKIYSEDLENHRIYAIKLAFILCNFSAENLLVHLIYIHQMIQDFHHQQSLEFIVELASELRTGTLLNAITLLFRDITNSTSKDIKELCIYLMDVLAHRLFSPYTTSQVSTTVDKTKEIKVNMMVYSVERNLLLDADYGPFIKSLVKCIFNELHGLVNGDSQSKWVDLDRYLLSQGYQLLRVFFKISEYYKQATPWLIDLILESMDTVSEKLLHVLVQIFHETTDQYLALFFCDLIKVIHYHLPVTVENRYMIPELYYIMLCKIYRSADVSLTSTIYQPITNHLFGIEFGPKTPSLLLHQIFFNLIESSYEKDHPGDQLPTIYKLSEAIKLFSSQIDQATEEHSKIPFRNDDVYNFMNSENYLKIIKMVLISCNVLISNVEFSHVSIGTDVNQTKNWKSTLVIYRLLSIVETLTNILLEKEESSVISQLLLKISQNLYEQFEKIKHVYLNTVCFNNPTHQNDNNVSYPITNNENSPHQYDLLIEKFRVFIVSLKKKGIISKPIYNQIKNIFKDIKLSEQEIFIEDQYYLSSSYFNPVHSSLIEYIQSDYLKPERLNRIREENLEDIISHLSELDLKNIMDQVSSITKTK</sequence>
<proteinExistence type="predicted"/>
<dbReference type="Proteomes" id="UP000076078">
    <property type="component" value="Unassembled WGS sequence"/>
</dbReference>
<dbReference type="STRING" id="361077.A0A151Z767"/>
<feature type="region of interest" description="Disordered" evidence="1">
    <location>
        <begin position="524"/>
        <end position="557"/>
    </location>
</feature>
<dbReference type="InParanoid" id="A0A151Z767"/>
<comment type="caution">
    <text evidence="2">The sequence shown here is derived from an EMBL/GenBank/DDBJ whole genome shotgun (WGS) entry which is preliminary data.</text>
</comment>
<name>A0A151Z767_TIELA</name>
<dbReference type="GO" id="GO:0003677">
    <property type="term" value="F:DNA binding"/>
    <property type="evidence" value="ECO:0007669"/>
    <property type="project" value="UniProtKB-KW"/>
</dbReference>
<keyword evidence="2" id="KW-0346">Stress response</keyword>
<protein>
    <submittedName>
        <fullName evidence="2">Heat shock factor (HSF)-type DNA-binding domain-containing protein</fullName>
    </submittedName>
</protein>
<dbReference type="AlphaFoldDB" id="A0A151Z767"/>
<dbReference type="FunCoup" id="A0A151Z767">
    <property type="interactions" value="425"/>
</dbReference>
<evidence type="ECO:0000313" key="2">
    <source>
        <dbReference type="EMBL" id="KYQ89811.1"/>
    </source>
</evidence>
<organism evidence="2 3">
    <name type="scientific">Tieghemostelium lacteum</name>
    <name type="common">Slime mold</name>
    <name type="synonym">Dictyostelium lacteum</name>
    <dbReference type="NCBI Taxonomy" id="361077"/>
    <lineage>
        <taxon>Eukaryota</taxon>
        <taxon>Amoebozoa</taxon>
        <taxon>Evosea</taxon>
        <taxon>Eumycetozoa</taxon>
        <taxon>Dictyostelia</taxon>
        <taxon>Dictyosteliales</taxon>
        <taxon>Raperosteliaceae</taxon>
        <taxon>Tieghemostelium</taxon>
    </lineage>
</organism>
<evidence type="ECO:0000256" key="1">
    <source>
        <dbReference type="SAM" id="MobiDB-lite"/>
    </source>
</evidence>
<dbReference type="EMBL" id="LODT01000039">
    <property type="protein sequence ID" value="KYQ89811.1"/>
    <property type="molecule type" value="Genomic_DNA"/>
</dbReference>
<reference evidence="2 3" key="1">
    <citation type="submission" date="2015-12" db="EMBL/GenBank/DDBJ databases">
        <title>Dictyostelia acquired genes for synthesis and detection of signals that induce cell-type specialization by lateral gene transfer from prokaryotes.</title>
        <authorList>
            <person name="Gloeckner G."/>
            <person name="Schaap P."/>
        </authorList>
    </citation>
    <scope>NUCLEOTIDE SEQUENCE [LARGE SCALE GENOMIC DNA]</scope>
    <source>
        <strain evidence="2 3">TK</strain>
    </source>
</reference>
<accession>A0A151Z767</accession>
<evidence type="ECO:0000313" key="3">
    <source>
        <dbReference type="Proteomes" id="UP000076078"/>
    </source>
</evidence>
<gene>
    <name evidence="2" type="ORF">DLAC_09782</name>
</gene>
<feature type="compositionally biased region" description="Low complexity" evidence="1">
    <location>
        <begin position="524"/>
        <end position="535"/>
    </location>
</feature>